<keyword evidence="3" id="KW-1185">Reference proteome</keyword>
<name>A0A397TE07_9GLOM</name>
<dbReference type="SUPFAM" id="SSF53335">
    <property type="entry name" value="S-adenosyl-L-methionine-dependent methyltransferases"/>
    <property type="match status" value="1"/>
</dbReference>
<evidence type="ECO:0000313" key="2">
    <source>
        <dbReference type="EMBL" id="RIA96172.1"/>
    </source>
</evidence>
<dbReference type="InterPro" id="IPR050750">
    <property type="entry name" value="C5-MTase"/>
</dbReference>
<proteinExistence type="predicted"/>
<keyword evidence="1" id="KW-0949">S-adenosyl-L-methionine</keyword>
<dbReference type="InterPro" id="IPR029063">
    <property type="entry name" value="SAM-dependent_MTases_sf"/>
</dbReference>
<organism evidence="2 3">
    <name type="scientific">Glomus cerebriforme</name>
    <dbReference type="NCBI Taxonomy" id="658196"/>
    <lineage>
        <taxon>Eukaryota</taxon>
        <taxon>Fungi</taxon>
        <taxon>Fungi incertae sedis</taxon>
        <taxon>Mucoromycota</taxon>
        <taxon>Glomeromycotina</taxon>
        <taxon>Glomeromycetes</taxon>
        <taxon>Glomerales</taxon>
        <taxon>Glomeraceae</taxon>
        <taxon>Glomus</taxon>
    </lineage>
</organism>
<dbReference type="PANTHER" id="PTHR46098:SF1">
    <property type="entry name" value="TRNA (CYTOSINE(38)-C(5))-METHYLTRANSFERASE"/>
    <property type="match status" value="1"/>
</dbReference>
<dbReference type="AlphaFoldDB" id="A0A397TE07"/>
<protein>
    <recommendedName>
        <fullName evidence="4">DNA (cytosine-5-)-methyltransferase</fullName>
    </recommendedName>
</protein>
<evidence type="ECO:0008006" key="4">
    <source>
        <dbReference type="Google" id="ProtNLM"/>
    </source>
</evidence>
<sequence length="192" mass="22549">MYESKIILQEFENLTSCDDDNDYYDFEFFFQDSKKKLCYKLLSNSLIVNLLNKEMYGIDFNVNELKHRYLLKIILANNEAILNSNEDSSWPCNDFIPYQDNQYAFILSAEIKGEVVACFDINIIANFFHKHNFGIDSLVIKDIEKYKANFWLMSPSCQPYTRRGKSLDDKDQRSKGFLQLIDILSKLSDHLS</sequence>
<dbReference type="OrthoDB" id="414133at2759"/>
<gene>
    <name evidence="2" type="ORF">C1645_815755</name>
</gene>
<dbReference type="EMBL" id="QKYT01000049">
    <property type="protein sequence ID" value="RIA96172.1"/>
    <property type="molecule type" value="Genomic_DNA"/>
</dbReference>
<comment type="caution">
    <text evidence="2">The sequence shown here is derived from an EMBL/GenBank/DDBJ whole genome shotgun (WGS) entry which is preliminary data.</text>
</comment>
<reference evidence="2 3" key="1">
    <citation type="submission" date="2018-06" db="EMBL/GenBank/DDBJ databases">
        <title>Comparative genomics reveals the genomic features of Rhizophagus irregularis, R. cerebriforme, R. diaphanum and Gigaspora rosea, and their symbiotic lifestyle signature.</title>
        <authorList>
            <person name="Morin E."/>
            <person name="San Clemente H."/>
            <person name="Chen E.C.H."/>
            <person name="De La Providencia I."/>
            <person name="Hainaut M."/>
            <person name="Kuo A."/>
            <person name="Kohler A."/>
            <person name="Murat C."/>
            <person name="Tang N."/>
            <person name="Roy S."/>
            <person name="Loubradou J."/>
            <person name="Henrissat B."/>
            <person name="Grigoriev I.V."/>
            <person name="Corradi N."/>
            <person name="Roux C."/>
            <person name="Martin F.M."/>
        </authorList>
    </citation>
    <scope>NUCLEOTIDE SEQUENCE [LARGE SCALE GENOMIC DNA]</scope>
    <source>
        <strain evidence="2 3">DAOM 227022</strain>
    </source>
</reference>
<accession>A0A397TE07</accession>
<dbReference type="Proteomes" id="UP000265703">
    <property type="component" value="Unassembled WGS sequence"/>
</dbReference>
<dbReference type="Gene3D" id="3.40.50.150">
    <property type="entry name" value="Vaccinia Virus protein VP39"/>
    <property type="match status" value="1"/>
</dbReference>
<dbReference type="PANTHER" id="PTHR46098">
    <property type="entry name" value="TRNA (CYTOSINE(38)-C(5))-METHYLTRANSFERASE"/>
    <property type="match status" value="1"/>
</dbReference>
<dbReference type="STRING" id="658196.A0A397TE07"/>
<evidence type="ECO:0000256" key="1">
    <source>
        <dbReference type="ARBA" id="ARBA00022691"/>
    </source>
</evidence>
<dbReference type="GO" id="GO:0005634">
    <property type="term" value="C:nucleus"/>
    <property type="evidence" value="ECO:0007669"/>
    <property type="project" value="TreeGrafter"/>
</dbReference>
<evidence type="ECO:0000313" key="3">
    <source>
        <dbReference type="Proteomes" id="UP000265703"/>
    </source>
</evidence>